<evidence type="ECO:0000313" key="6">
    <source>
        <dbReference type="EMBL" id="KAJ6648478.1"/>
    </source>
</evidence>
<dbReference type="Pfam" id="PF10498">
    <property type="entry name" value="IFT57"/>
    <property type="match status" value="1"/>
</dbReference>
<dbReference type="GO" id="GO:0005794">
    <property type="term" value="C:Golgi apparatus"/>
    <property type="evidence" value="ECO:0007669"/>
    <property type="project" value="TreeGrafter"/>
</dbReference>
<evidence type="ECO:0000256" key="2">
    <source>
        <dbReference type="ARBA" id="ARBA00009415"/>
    </source>
</evidence>
<sequence length="410" mass="47961">MKVAKIAEMIQPDFQMVLQSEENTLMYICLYQLDDLMEKLKILNYERLLSEMKMKPLSRYYFLKSVNPGEQFFMFTSLCAWLIRQSGRVFEQPQEFHDPNQTIANIIKILQEMDISTDFPTAKLMQGAGFICWYILDCLATQAMKLTTKLLLPQIQDNEDVAVEYVDNENEIILERVEEEQNALFSDDSEDENDENALIDLKGKVNSKTNGFPTFAENNLTDTENWRLEFERALPQLKVVVKSESRDWRAHWEQMKNLQENINSETESTQNQLQRLQNDIMFAMEKIESREKHLNNDLSGLIQQYKTVSMEYSQIRNSVKNNESEKVEFDQELKKVEHNLENIKIQMEQRGNTMSDGSPLINIKKAIAKIKEEIIEMELEIGVLKHSLDQDIIKQNALYAELDPIPDFEI</sequence>
<dbReference type="GO" id="GO:0005815">
    <property type="term" value="C:microtubule organizing center"/>
    <property type="evidence" value="ECO:0007669"/>
    <property type="project" value="TreeGrafter"/>
</dbReference>
<protein>
    <submittedName>
        <fullName evidence="6">Intraflagellar transport protein 57 like</fullName>
    </submittedName>
</protein>
<evidence type="ECO:0000256" key="4">
    <source>
        <dbReference type="ARBA" id="ARBA00023273"/>
    </source>
</evidence>
<dbReference type="PANTHER" id="PTHR16011">
    <property type="entry name" value="IFT57/HIPPI"/>
    <property type="match status" value="1"/>
</dbReference>
<reference evidence="6" key="1">
    <citation type="submission" date="2022-07" db="EMBL/GenBank/DDBJ databases">
        <authorList>
            <person name="Trinca V."/>
            <person name="Uliana J.V.C."/>
            <person name="Torres T.T."/>
            <person name="Ward R.J."/>
            <person name="Monesi N."/>
        </authorList>
    </citation>
    <scope>NUCLEOTIDE SEQUENCE</scope>
    <source>
        <strain evidence="6">HSMRA1968</strain>
        <tissue evidence="6">Whole embryos</tissue>
    </source>
</reference>
<comment type="similarity">
    <text evidence="2">Belongs to the IFT57 family.</text>
</comment>
<gene>
    <name evidence="6" type="primary">IFT57</name>
    <name evidence="6" type="ORF">Bhyg_03708</name>
</gene>
<dbReference type="InterPro" id="IPR019530">
    <property type="entry name" value="Intra-flagellar_transport_57"/>
</dbReference>
<dbReference type="GO" id="GO:0030992">
    <property type="term" value="C:intraciliary transport particle B"/>
    <property type="evidence" value="ECO:0007669"/>
    <property type="project" value="TreeGrafter"/>
</dbReference>
<evidence type="ECO:0000256" key="1">
    <source>
        <dbReference type="ARBA" id="ARBA00004138"/>
    </source>
</evidence>
<comment type="caution">
    <text evidence="6">The sequence shown here is derived from an EMBL/GenBank/DDBJ whole genome shotgun (WGS) entry which is preliminary data.</text>
</comment>
<keyword evidence="4" id="KW-0966">Cell projection</keyword>
<keyword evidence="7" id="KW-1185">Reference proteome</keyword>
<dbReference type="EMBL" id="WJQU01000001">
    <property type="protein sequence ID" value="KAJ6648478.1"/>
    <property type="molecule type" value="Genomic_DNA"/>
</dbReference>
<dbReference type="OrthoDB" id="423881at2759"/>
<evidence type="ECO:0000256" key="3">
    <source>
        <dbReference type="ARBA" id="ARBA00023069"/>
    </source>
</evidence>
<dbReference type="Proteomes" id="UP001151699">
    <property type="component" value="Chromosome A"/>
</dbReference>
<organism evidence="6 7">
    <name type="scientific">Pseudolycoriella hygida</name>
    <dbReference type="NCBI Taxonomy" id="35572"/>
    <lineage>
        <taxon>Eukaryota</taxon>
        <taxon>Metazoa</taxon>
        <taxon>Ecdysozoa</taxon>
        <taxon>Arthropoda</taxon>
        <taxon>Hexapoda</taxon>
        <taxon>Insecta</taxon>
        <taxon>Pterygota</taxon>
        <taxon>Neoptera</taxon>
        <taxon>Endopterygota</taxon>
        <taxon>Diptera</taxon>
        <taxon>Nematocera</taxon>
        <taxon>Sciaroidea</taxon>
        <taxon>Sciaridae</taxon>
        <taxon>Pseudolycoriella</taxon>
    </lineage>
</organism>
<comment type="subcellular location">
    <subcellularLocation>
        <location evidence="1">Cell projection</location>
        <location evidence="1">Cilium</location>
    </subcellularLocation>
</comment>
<evidence type="ECO:0000313" key="7">
    <source>
        <dbReference type="Proteomes" id="UP001151699"/>
    </source>
</evidence>
<feature type="coiled-coil region" evidence="5">
    <location>
        <begin position="255"/>
        <end position="380"/>
    </location>
</feature>
<accession>A0A9Q0NE74</accession>
<dbReference type="GO" id="GO:0005929">
    <property type="term" value="C:cilium"/>
    <property type="evidence" value="ECO:0007669"/>
    <property type="project" value="UniProtKB-SubCell"/>
</dbReference>
<dbReference type="GO" id="GO:1905515">
    <property type="term" value="P:non-motile cilium assembly"/>
    <property type="evidence" value="ECO:0007669"/>
    <property type="project" value="TreeGrafter"/>
</dbReference>
<keyword evidence="3" id="KW-0969">Cilium</keyword>
<dbReference type="GO" id="GO:0042073">
    <property type="term" value="P:intraciliary transport"/>
    <property type="evidence" value="ECO:0007669"/>
    <property type="project" value="TreeGrafter"/>
</dbReference>
<proteinExistence type="inferred from homology"/>
<dbReference type="PANTHER" id="PTHR16011:SF0">
    <property type="entry name" value="INTRAFLAGELLAR TRANSPORT PROTEIN 57 HOMOLOG"/>
    <property type="match status" value="1"/>
</dbReference>
<name>A0A9Q0NE74_9DIPT</name>
<keyword evidence="5" id="KW-0175">Coiled coil</keyword>
<evidence type="ECO:0000256" key="5">
    <source>
        <dbReference type="SAM" id="Coils"/>
    </source>
</evidence>
<dbReference type="AlphaFoldDB" id="A0A9Q0NE74"/>